<comment type="similarity">
    <text evidence="1">Belongs to the GST superfamily.</text>
</comment>
<dbReference type="InterPro" id="IPR010987">
    <property type="entry name" value="Glutathione-S-Trfase_C-like"/>
</dbReference>
<dbReference type="GO" id="GO:0016740">
    <property type="term" value="F:transferase activity"/>
    <property type="evidence" value="ECO:0007669"/>
    <property type="project" value="UniProtKB-KW"/>
</dbReference>
<dbReference type="InterPro" id="IPR036249">
    <property type="entry name" value="Thioredoxin-like_sf"/>
</dbReference>
<dbReference type="InterPro" id="IPR036282">
    <property type="entry name" value="Glutathione-S-Trfase_C_sf"/>
</dbReference>
<evidence type="ECO:0000259" key="2">
    <source>
        <dbReference type="PROSITE" id="PS50404"/>
    </source>
</evidence>
<accession>A0A6A6HPG9</accession>
<dbReference type="SFLD" id="SFLDS00019">
    <property type="entry name" value="Glutathione_Transferase_(cytos"/>
    <property type="match status" value="1"/>
</dbReference>
<dbReference type="SUPFAM" id="SSF52833">
    <property type="entry name" value="Thioredoxin-like"/>
    <property type="match status" value="1"/>
</dbReference>
<dbReference type="InterPro" id="IPR004046">
    <property type="entry name" value="GST_C"/>
</dbReference>
<dbReference type="Pfam" id="PF13409">
    <property type="entry name" value="GST_N_2"/>
    <property type="match status" value="1"/>
</dbReference>
<name>A0A6A6HPG9_VIRVR</name>
<proteinExistence type="inferred from homology"/>
<dbReference type="PANTHER" id="PTHR44051">
    <property type="entry name" value="GLUTATHIONE S-TRANSFERASE-RELATED"/>
    <property type="match status" value="1"/>
</dbReference>
<evidence type="ECO:0000313" key="5">
    <source>
        <dbReference type="Proteomes" id="UP000800092"/>
    </source>
</evidence>
<protein>
    <submittedName>
        <fullName evidence="4">Glutathione S-transferase</fullName>
    </submittedName>
</protein>
<dbReference type="Pfam" id="PF00043">
    <property type="entry name" value="GST_C"/>
    <property type="match status" value="1"/>
</dbReference>
<feature type="domain" description="GST N-terminal" evidence="2">
    <location>
        <begin position="1"/>
        <end position="89"/>
    </location>
</feature>
<dbReference type="Gene3D" id="1.20.1050.10">
    <property type="match status" value="1"/>
</dbReference>
<evidence type="ECO:0000259" key="3">
    <source>
        <dbReference type="PROSITE" id="PS50405"/>
    </source>
</evidence>
<dbReference type="PANTHER" id="PTHR44051:SF8">
    <property type="entry name" value="GLUTATHIONE S-TRANSFERASE GSTA"/>
    <property type="match status" value="1"/>
</dbReference>
<sequence>MPNITLYRVNNACSLAPHILLRELQISFTPIRLVFGPDGLYAADGSLSSADYNKVNQNSQVPTLVVDGSVVTELPAILTCIADMAPDRKLLGTTPMEKVRVYEWMNWLSGTMHGWAWGSVLRPARFVGDAEEMYETVRETGRKKIKACYERVESKMDGKFAVGDRLTAVDFYLYVFWRWGSKHEFKVNEKYPKWRNVMMQVEKMDSVRKALEEEDQPLQFASNL</sequence>
<keyword evidence="4" id="KW-0808">Transferase</keyword>
<evidence type="ECO:0000313" key="4">
    <source>
        <dbReference type="EMBL" id="KAF2239370.1"/>
    </source>
</evidence>
<dbReference type="AlphaFoldDB" id="A0A6A6HPG9"/>
<dbReference type="OrthoDB" id="2309723at2759"/>
<dbReference type="Proteomes" id="UP000800092">
    <property type="component" value="Unassembled WGS sequence"/>
</dbReference>
<dbReference type="SUPFAM" id="SSF47616">
    <property type="entry name" value="GST C-terminal domain-like"/>
    <property type="match status" value="1"/>
</dbReference>
<dbReference type="EMBL" id="ML991773">
    <property type="protein sequence ID" value="KAF2239370.1"/>
    <property type="molecule type" value="Genomic_DNA"/>
</dbReference>
<keyword evidence="5" id="KW-1185">Reference proteome</keyword>
<dbReference type="InterPro" id="IPR040079">
    <property type="entry name" value="Glutathione_S-Trfase"/>
</dbReference>
<feature type="domain" description="GST C-terminal" evidence="3">
    <location>
        <begin position="94"/>
        <end position="220"/>
    </location>
</feature>
<dbReference type="InterPro" id="IPR004045">
    <property type="entry name" value="Glutathione_S-Trfase_N"/>
</dbReference>
<organism evidence="4 5">
    <name type="scientific">Viridothelium virens</name>
    <name type="common">Speckled blister lichen</name>
    <name type="synonym">Trypethelium virens</name>
    <dbReference type="NCBI Taxonomy" id="1048519"/>
    <lineage>
        <taxon>Eukaryota</taxon>
        <taxon>Fungi</taxon>
        <taxon>Dikarya</taxon>
        <taxon>Ascomycota</taxon>
        <taxon>Pezizomycotina</taxon>
        <taxon>Dothideomycetes</taxon>
        <taxon>Dothideomycetes incertae sedis</taxon>
        <taxon>Trypetheliales</taxon>
        <taxon>Trypetheliaceae</taxon>
        <taxon>Viridothelium</taxon>
    </lineage>
</organism>
<dbReference type="PROSITE" id="PS50404">
    <property type="entry name" value="GST_NTER"/>
    <property type="match status" value="1"/>
</dbReference>
<evidence type="ECO:0000256" key="1">
    <source>
        <dbReference type="ARBA" id="ARBA00007409"/>
    </source>
</evidence>
<gene>
    <name evidence="4" type="ORF">EV356DRAFT_502423</name>
</gene>
<dbReference type="Gene3D" id="3.40.30.10">
    <property type="entry name" value="Glutaredoxin"/>
    <property type="match status" value="1"/>
</dbReference>
<dbReference type="PROSITE" id="PS50405">
    <property type="entry name" value="GST_CTER"/>
    <property type="match status" value="1"/>
</dbReference>
<dbReference type="CDD" id="cd03057">
    <property type="entry name" value="GST_N_Beta"/>
    <property type="match status" value="1"/>
</dbReference>
<reference evidence="4" key="1">
    <citation type="journal article" date="2020" name="Stud. Mycol.">
        <title>101 Dothideomycetes genomes: a test case for predicting lifestyles and emergence of pathogens.</title>
        <authorList>
            <person name="Haridas S."/>
            <person name="Albert R."/>
            <person name="Binder M."/>
            <person name="Bloem J."/>
            <person name="Labutti K."/>
            <person name="Salamov A."/>
            <person name="Andreopoulos B."/>
            <person name="Baker S."/>
            <person name="Barry K."/>
            <person name="Bills G."/>
            <person name="Bluhm B."/>
            <person name="Cannon C."/>
            <person name="Castanera R."/>
            <person name="Culley D."/>
            <person name="Daum C."/>
            <person name="Ezra D."/>
            <person name="Gonzalez J."/>
            <person name="Henrissat B."/>
            <person name="Kuo A."/>
            <person name="Liang C."/>
            <person name="Lipzen A."/>
            <person name="Lutzoni F."/>
            <person name="Magnuson J."/>
            <person name="Mondo S."/>
            <person name="Nolan M."/>
            <person name="Ohm R."/>
            <person name="Pangilinan J."/>
            <person name="Park H.-J."/>
            <person name="Ramirez L."/>
            <person name="Alfaro M."/>
            <person name="Sun H."/>
            <person name="Tritt A."/>
            <person name="Yoshinaga Y."/>
            <person name="Zwiers L.-H."/>
            <person name="Turgeon B."/>
            <person name="Goodwin S."/>
            <person name="Spatafora J."/>
            <person name="Crous P."/>
            <person name="Grigoriev I."/>
        </authorList>
    </citation>
    <scope>NUCLEOTIDE SEQUENCE</scope>
    <source>
        <strain evidence="4">Tuck. ex Michener</strain>
    </source>
</reference>
<dbReference type="SFLD" id="SFLDG00358">
    <property type="entry name" value="Main_(cytGST)"/>
    <property type="match status" value="1"/>
</dbReference>